<evidence type="ECO:0008006" key="4">
    <source>
        <dbReference type="Google" id="ProtNLM"/>
    </source>
</evidence>
<comment type="caution">
    <text evidence="2">The sequence shown here is derived from an EMBL/GenBank/DDBJ whole genome shotgun (WGS) entry which is preliminary data.</text>
</comment>
<keyword evidence="1" id="KW-0472">Membrane</keyword>
<accession>A0A0G0E5L4</accession>
<organism evidence="2 3">
    <name type="scientific">Candidatus Roizmanbacteria bacterium GW2011_GWA2_36_23</name>
    <dbReference type="NCBI Taxonomy" id="1618480"/>
    <lineage>
        <taxon>Bacteria</taxon>
        <taxon>Candidatus Roizmaniibacteriota</taxon>
    </lineage>
</organism>
<keyword evidence="1" id="KW-0812">Transmembrane</keyword>
<reference evidence="2 3" key="1">
    <citation type="journal article" date="2015" name="Nature">
        <title>rRNA introns, odd ribosomes, and small enigmatic genomes across a large radiation of phyla.</title>
        <authorList>
            <person name="Brown C.T."/>
            <person name="Hug L.A."/>
            <person name="Thomas B.C."/>
            <person name="Sharon I."/>
            <person name="Castelle C.J."/>
            <person name="Singh A."/>
            <person name="Wilkins M.J."/>
            <person name="Williams K.H."/>
            <person name="Banfield J.F."/>
        </authorList>
    </citation>
    <scope>NUCLEOTIDE SEQUENCE [LARGE SCALE GENOMIC DNA]</scope>
</reference>
<evidence type="ECO:0000256" key="1">
    <source>
        <dbReference type="SAM" id="Phobius"/>
    </source>
</evidence>
<dbReference type="AlphaFoldDB" id="A0A0G0E5L4"/>
<proteinExistence type="predicted"/>
<dbReference type="InterPro" id="IPR013783">
    <property type="entry name" value="Ig-like_fold"/>
</dbReference>
<keyword evidence="1" id="KW-1133">Transmembrane helix</keyword>
<dbReference type="Gene3D" id="2.60.40.10">
    <property type="entry name" value="Immunoglobulins"/>
    <property type="match status" value="1"/>
</dbReference>
<dbReference type="EMBL" id="LBRS01000001">
    <property type="protein sequence ID" value="KKQ02218.1"/>
    <property type="molecule type" value="Genomic_DNA"/>
</dbReference>
<sequence length="144" mass="16055">MKKETLTAVIFGIILGSLLGFFLIVKSKARSLKNTKTFSPKISITPSAKSMNSEFQFLEIEQPESGTITDKNTIKVKGKAPKSSLIVIQTQIKELIIKNDKGEFSFDIPLALGENIIHISMYPKDAQIRSQEKELKVYNLPANL</sequence>
<evidence type="ECO:0000313" key="3">
    <source>
        <dbReference type="Proteomes" id="UP000034344"/>
    </source>
</evidence>
<dbReference type="STRING" id="1618480.US11_C0001G0177"/>
<gene>
    <name evidence="2" type="ORF">US11_C0001G0177</name>
</gene>
<protein>
    <recommendedName>
        <fullName evidence="4">Bacterial Ig domain-containing protein</fullName>
    </recommendedName>
</protein>
<dbReference type="Proteomes" id="UP000034344">
    <property type="component" value="Unassembled WGS sequence"/>
</dbReference>
<feature type="transmembrane region" description="Helical" evidence="1">
    <location>
        <begin position="6"/>
        <end position="25"/>
    </location>
</feature>
<name>A0A0G0E5L4_9BACT</name>
<evidence type="ECO:0000313" key="2">
    <source>
        <dbReference type="EMBL" id="KKQ02218.1"/>
    </source>
</evidence>